<keyword evidence="4" id="KW-1185">Reference proteome</keyword>
<sequence>MGRMESDEGPVDPGDRDLRVREGRRPRRRLIRGLRATAAVAGSLAAALVLSGVGALTALRLEYTGAPAADARTRGRDALWLGHAWVDGRKSPADVAALAARLRGTGVRDLYVHAGPLEHDGSLPRERYPQARALLDAVRQALPGARVQAWLGDVVGPNALDLRDEAVRGRVVASARSAMDAGFGGVHFDLEPIGDGNRDYLEVLTRAREAVRAGGGVLSVAAHQIEPAGNLVAIASAAGAQRTKWWTPGYFGDVASRVDQIAVMAYDTWMPTRGLFGGYVTRQTELALSRTPSAVDLLIGLPFFHDDTIGHHEDAEQVATAARAVRLGLAAAPGRQTFGVALYVDFAATEEDWAAYRREWVDAG</sequence>
<dbReference type="Proteomes" id="UP001500466">
    <property type="component" value="Unassembled WGS sequence"/>
</dbReference>
<accession>A0ABP9GUJ5</accession>
<protein>
    <submittedName>
        <fullName evidence="3">Glycoside hydrolase family 18 protein</fullName>
    </submittedName>
</protein>
<evidence type="ECO:0000256" key="1">
    <source>
        <dbReference type="SAM" id="MobiDB-lite"/>
    </source>
</evidence>
<keyword evidence="2" id="KW-1133">Transmembrane helix</keyword>
<evidence type="ECO:0000313" key="4">
    <source>
        <dbReference type="Proteomes" id="UP001500466"/>
    </source>
</evidence>
<organism evidence="3 4">
    <name type="scientific">Yinghuangia aomiensis</name>
    <dbReference type="NCBI Taxonomy" id="676205"/>
    <lineage>
        <taxon>Bacteria</taxon>
        <taxon>Bacillati</taxon>
        <taxon>Actinomycetota</taxon>
        <taxon>Actinomycetes</taxon>
        <taxon>Kitasatosporales</taxon>
        <taxon>Streptomycetaceae</taxon>
        <taxon>Yinghuangia</taxon>
    </lineage>
</organism>
<reference evidence="4" key="1">
    <citation type="journal article" date="2019" name="Int. J. Syst. Evol. Microbiol.">
        <title>The Global Catalogue of Microorganisms (GCM) 10K type strain sequencing project: providing services to taxonomists for standard genome sequencing and annotation.</title>
        <authorList>
            <consortium name="The Broad Institute Genomics Platform"/>
            <consortium name="The Broad Institute Genome Sequencing Center for Infectious Disease"/>
            <person name="Wu L."/>
            <person name="Ma J."/>
        </authorList>
    </citation>
    <scope>NUCLEOTIDE SEQUENCE [LARGE SCALE GENOMIC DNA]</scope>
    <source>
        <strain evidence="4">JCM 17986</strain>
    </source>
</reference>
<gene>
    <name evidence="3" type="ORF">GCM10023205_14290</name>
</gene>
<feature type="region of interest" description="Disordered" evidence="1">
    <location>
        <begin position="1"/>
        <end position="23"/>
    </location>
</feature>
<evidence type="ECO:0000313" key="3">
    <source>
        <dbReference type="EMBL" id="GAA4953904.1"/>
    </source>
</evidence>
<evidence type="ECO:0000256" key="2">
    <source>
        <dbReference type="SAM" id="Phobius"/>
    </source>
</evidence>
<keyword evidence="2" id="KW-0812">Transmembrane</keyword>
<dbReference type="GO" id="GO:0016787">
    <property type="term" value="F:hydrolase activity"/>
    <property type="evidence" value="ECO:0007669"/>
    <property type="project" value="UniProtKB-KW"/>
</dbReference>
<feature type="compositionally biased region" description="Basic and acidic residues" evidence="1">
    <location>
        <begin position="13"/>
        <end position="23"/>
    </location>
</feature>
<comment type="caution">
    <text evidence="3">The sequence shown here is derived from an EMBL/GenBank/DDBJ whole genome shotgun (WGS) entry which is preliminary data.</text>
</comment>
<feature type="transmembrane region" description="Helical" evidence="2">
    <location>
        <begin position="34"/>
        <end position="59"/>
    </location>
</feature>
<dbReference type="Gene3D" id="3.20.20.80">
    <property type="entry name" value="Glycosidases"/>
    <property type="match status" value="1"/>
</dbReference>
<name>A0ABP9GUJ5_9ACTN</name>
<dbReference type="EMBL" id="BAABHS010000004">
    <property type="protein sequence ID" value="GAA4953904.1"/>
    <property type="molecule type" value="Genomic_DNA"/>
</dbReference>
<proteinExistence type="predicted"/>
<keyword evidence="3" id="KW-0378">Hydrolase</keyword>
<dbReference type="SUPFAM" id="SSF51445">
    <property type="entry name" value="(Trans)glycosidases"/>
    <property type="match status" value="1"/>
</dbReference>
<keyword evidence="2" id="KW-0472">Membrane</keyword>
<dbReference type="InterPro" id="IPR017853">
    <property type="entry name" value="GH"/>
</dbReference>